<evidence type="ECO:0000256" key="2">
    <source>
        <dbReference type="SAM" id="MobiDB-lite"/>
    </source>
</evidence>
<reference evidence="3 4" key="1">
    <citation type="submission" date="2024-10" db="EMBL/GenBank/DDBJ databases">
        <title>The Natural Products Discovery Center: Release of the First 8490 Sequenced Strains for Exploring Actinobacteria Biosynthetic Diversity.</title>
        <authorList>
            <person name="Kalkreuter E."/>
            <person name="Kautsar S.A."/>
            <person name="Yang D."/>
            <person name="Bader C.D."/>
            <person name="Teijaro C.N."/>
            <person name="Fluegel L."/>
            <person name="Davis C.M."/>
            <person name="Simpson J.R."/>
            <person name="Lauterbach L."/>
            <person name="Steele A.D."/>
            <person name="Gui C."/>
            <person name="Meng S."/>
            <person name="Li G."/>
            <person name="Viehrig K."/>
            <person name="Ye F."/>
            <person name="Su P."/>
            <person name="Kiefer A.F."/>
            <person name="Nichols A."/>
            <person name="Cepeda A.J."/>
            <person name="Yan W."/>
            <person name="Fan B."/>
            <person name="Jiang Y."/>
            <person name="Adhikari A."/>
            <person name="Zheng C.-J."/>
            <person name="Schuster L."/>
            <person name="Cowan T.M."/>
            <person name="Smanski M.J."/>
            <person name="Chevrette M.G."/>
            <person name="De Carvalho L.P.S."/>
            <person name="Shen B."/>
        </authorList>
    </citation>
    <scope>NUCLEOTIDE SEQUENCE [LARGE SCALE GENOMIC DNA]</scope>
    <source>
        <strain evidence="3 4">NPDC012605</strain>
    </source>
</reference>
<dbReference type="Pfam" id="PF00480">
    <property type="entry name" value="ROK"/>
    <property type="match status" value="1"/>
</dbReference>
<name>A0ABW6Y1K5_9ACTN</name>
<proteinExistence type="inferred from homology"/>
<feature type="non-terminal residue" evidence="3">
    <location>
        <position position="1"/>
    </location>
</feature>
<evidence type="ECO:0000256" key="1">
    <source>
        <dbReference type="ARBA" id="ARBA00006479"/>
    </source>
</evidence>
<keyword evidence="4" id="KW-1185">Reference proteome</keyword>
<accession>A0ABW6Y1K5</accession>
<comment type="similarity">
    <text evidence="1">Belongs to the ROK (NagC/XylR) family.</text>
</comment>
<evidence type="ECO:0000313" key="3">
    <source>
        <dbReference type="EMBL" id="MFF5923604.1"/>
    </source>
</evidence>
<dbReference type="InterPro" id="IPR000600">
    <property type="entry name" value="ROK"/>
</dbReference>
<dbReference type="EMBL" id="JBIBDZ010000014">
    <property type="protein sequence ID" value="MFF5923604.1"/>
    <property type="molecule type" value="Genomic_DNA"/>
</dbReference>
<dbReference type="SUPFAM" id="SSF53067">
    <property type="entry name" value="Actin-like ATPase domain"/>
    <property type="match status" value="1"/>
</dbReference>
<sequence>AVLAETAEYLGAGFADLINLFQPERILVGGWAGLQLGTRFLETVSGYAREYALTYPAARVVIGMGTLGPDAVTVGAAILPLADFFGRGGRRAETETAEEQPAWASTVRERGAH</sequence>
<organism evidence="3 4">
    <name type="scientific">Streptomyces flavochromogenes</name>
    <dbReference type="NCBI Taxonomy" id="68199"/>
    <lineage>
        <taxon>Bacteria</taxon>
        <taxon>Bacillati</taxon>
        <taxon>Actinomycetota</taxon>
        <taxon>Actinomycetes</taxon>
        <taxon>Kitasatosporales</taxon>
        <taxon>Streptomycetaceae</taxon>
        <taxon>Streptomyces</taxon>
    </lineage>
</organism>
<feature type="region of interest" description="Disordered" evidence="2">
    <location>
        <begin position="90"/>
        <end position="113"/>
    </location>
</feature>
<evidence type="ECO:0000313" key="4">
    <source>
        <dbReference type="Proteomes" id="UP001602370"/>
    </source>
</evidence>
<dbReference type="InterPro" id="IPR043129">
    <property type="entry name" value="ATPase_NBD"/>
</dbReference>
<protein>
    <submittedName>
        <fullName evidence="3">ROK family protein</fullName>
    </submittedName>
</protein>
<dbReference type="Proteomes" id="UP001602370">
    <property type="component" value="Unassembled WGS sequence"/>
</dbReference>
<comment type="caution">
    <text evidence="3">The sequence shown here is derived from an EMBL/GenBank/DDBJ whole genome shotgun (WGS) entry which is preliminary data.</text>
</comment>
<gene>
    <name evidence="3" type="ORF">ACFY8C_35585</name>
</gene>
<dbReference type="Gene3D" id="3.30.420.40">
    <property type="match status" value="1"/>
</dbReference>
<dbReference type="RefSeq" id="WP_388311163.1">
    <property type="nucleotide sequence ID" value="NZ_JBIBDZ010000014.1"/>
</dbReference>